<comment type="caution">
    <text evidence="3">The sequence shown here is derived from an EMBL/GenBank/DDBJ whole genome shotgun (WGS) entry which is preliminary data.</text>
</comment>
<evidence type="ECO:0000256" key="2">
    <source>
        <dbReference type="SAM" id="Phobius"/>
    </source>
</evidence>
<sequence length="115" mass="12496">MAHDPMHDDHMPTGNLSRLAPPPGGERRLREALRDRGTHAFGWKLPVAGACASLCVLALVYALQPDPLDAEVRRAVSEATAPIQGIRVAGARVEPIASHDANVRIYRLTDSQRTQ</sequence>
<gene>
    <name evidence="3" type="ORF">ACFONC_10505</name>
</gene>
<dbReference type="EMBL" id="JBHRYA010000007">
    <property type="protein sequence ID" value="MFC3716585.1"/>
    <property type="molecule type" value="Genomic_DNA"/>
</dbReference>
<keyword evidence="4" id="KW-1185">Reference proteome</keyword>
<evidence type="ECO:0008006" key="5">
    <source>
        <dbReference type="Google" id="ProtNLM"/>
    </source>
</evidence>
<reference evidence="4" key="1">
    <citation type="journal article" date="2019" name="Int. J. Syst. Evol. Microbiol.">
        <title>The Global Catalogue of Microorganisms (GCM) 10K type strain sequencing project: providing services to taxonomists for standard genome sequencing and annotation.</title>
        <authorList>
            <consortium name="The Broad Institute Genomics Platform"/>
            <consortium name="The Broad Institute Genome Sequencing Center for Infectious Disease"/>
            <person name="Wu L."/>
            <person name="Ma J."/>
        </authorList>
    </citation>
    <scope>NUCLEOTIDE SEQUENCE [LARGE SCALE GENOMIC DNA]</scope>
    <source>
        <strain evidence="4">KCTC 42441</strain>
    </source>
</reference>
<evidence type="ECO:0000256" key="1">
    <source>
        <dbReference type="SAM" id="MobiDB-lite"/>
    </source>
</evidence>
<feature type="compositionally biased region" description="Basic and acidic residues" evidence="1">
    <location>
        <begin position="1"/>
        <end position="11"/>
    </location>
</feature>
<evidence type="ECO:0000313" key="4">
    <source>
        <dbReference type="Proteomes" id="UP001595705"/>
    </source>
</evidence>
<name>A0ABV7XM22_9GAMM</name>
<keyword evidence="2" id="KW-0472">Membrane</keyword>
<evidence type="ECO:0000313" key="3">
    <source>
        <dbReference type="EMBL" id="MFC3716585.1"/>
    </source>
</evidence>
<feature type="region of interest" description="Disordered" evidence="1">
    <location>
        <begin position="1"/>
        <end position="27"/>
    </location>
</feature>
<organism evidence="3 4">
    <name type="scientific">Luteimonas soli</name>
    <dbReference type="NCBI Taxonomy" id="1648966"/>
    <lineage>
        <taxon>Bacteria</taxon>
        <taxon>Pseudomonadati</taxon>
        <taxon>Pseudomonadota</taxon>
        <taxon>Gammaproteobacteria</taxon>
        <taxon>Lysobacterales</taxon>
        <taxon>Lysobacteraceae</taxon>
        <taxon>Luteimonas</taxon>
    </lineage>
</organism>
<keyword evidence="2" id="KW-0812">Transmembrane</keyword>
<accession>A0ABV7XM22</accession>
<keyword evidence="2" id="KW-1133">Transmembrane helix</keyword>
<feature type="transmembrane region" description="Helical" evidence="2">
    <location>
        <begin position="43"/>
        <end position="63"/>
    </location>
</feature>
<protein>
    <recommendedName>
        <fullName evidence="5">Cation transporter</fullName>
    </recommendedName>
</protein>
<dbReference type="RefSeq" id="WP_386743849.1">
    <property type="nucleotide sequence ID" value="NZ_JBHRYA010000007.1"/>
</dbReference>
<proteinExistence type="predicted"/>
<dbReference type="Proteomes" id="UP001595705">
    <property type="component" value="Unassembled WGS sequence"/>
</dbReference>